<organism evidence="1 2">
    <name type="scientific">Petrotoga sibirica DSM 13575</name>
    <dbReference type="NCBI Taxonomy" id="1122956"/>
    <lineage>
        <taxon>Bacteria</taxon>
        <taxon>Thermotogati</taxon>
        <taxon>Thermotogota</taxon>
        <taxon>Thermotogae</taxon>
        <taxon>Petrotogales</taxon>
        <taxon>Petrotogaceae</taxon>
        <taxon>Petrotoga</taxon>
    </lineage>
</organism>
<accession>A0A855MLN5</accession>
<evidence type="ECO:0000313" key="2">
    <source>
        <dbReference type="Proteomes" id="UP000237502"/>
    </source>
</evidence>
<sequence length="67" mass="7578">MQPFAKNLLLICAKRFLLIYAKSIVCSAFKVISKPSFALQMMCCFRNNFHILICEANAFGDLKGFTP</sequence>
<protein>
    <submittedName>
        <fullName evidence="1">Uncharacterized protein</fullName>
    </submittedName>
</protein>
<comment type="caution">
    <text evidence="1">The sequence shown here is derived from an EMBL/GenBank/DDBJ whole genome shotgun (WGS) entry which is preliminary data.</text>
</comment>
<evidence type="ECO:0000313" key="1">
    <source>
        <dbReference type="EMBL" id="POZ88414.1"/>
    </source>
</evidence>
<dbReference type="EMBL" id="JAHC01000021">
    <property type="protein sequence ID" value="POZ88414.1"/>
    <property type="molecule type" value="Genomic_DNA"/>
</dbReference>
<reference evidence="1 2" key="1">
    <citation type="submission" date="2014-01" db="EMBL/GenBank/DDBJ databases">
        <title>Comparative genomics of Petrotoga.</title>
        <authorList>
            <person name="Chow K."/>
            <person name="Charchuk R."/>
            <person name="Nesbo C.L."/>
        </authorList>
    </citation>
    <scope>NUCLEOTIDE SEQUENCE [LARGE SCALE GENOMIC DNA]</scope>
    <source>
        <strain evidence="1 2">DSM 13575</strain>
    </source>
</reference>
<dbReference type="Proteomes" id="UP000237502">
    <property type="component" value="Unassembled WGS sequence"/>
</dbReference>
<proteinExistence type="predicted"/>
<name>A0A855MLN5_9BACT</name>
<gene>
    <name evidence="1" type="ORF">AA80_06025</name>
</gene>
<dbReference type="AlphaFoldDB" id="A0A855MLN5"/>